<proteinExistence type="predicted"/>
<accession>A0AAV1ZIQ4</accession>
<keyword evidence="1" id="KW-0472">Membrane</keyword>
<evidence type="ECO:0000313" key="3">
    <source>
        <dbReference type="Proteomes" id="UP001497382"/>
    </source>
</evidence>
<dbReference type="Gene3D" id="1.10.287.770">
    <property type="entry name" value="YojJ-like"/>
    <property type="match status" value="1"/>
</dbReference>
<keyword evidence="3" id="KW-1185">Reference proteome</keyword>
<sequence length="66" mass="7882">MELFSYLGGYSGVWLGFSLLTVYELIEILFCTARFALQKHQRTVQHRKVFRRITNTKKASKHFMRK</sequence>
<protein>
    <submittedName>
        <fullName evidence="2">Uncharacterized protein</fullName>
    </submittedName>
</protein>
<dbReference type="Proteomes" id="UP001497382">
    <property type="component" value="Unassembled WGS sequence"/>
</dbReference>
<keyword evidence="1" id="KW-1133">Transmembrane helix</keyword>
<gene>
    <name evidence="2" type="ORF">LARSCL_LOCUS5577</name>
</gene>
<comment type="caution">
    <text evidence="2">The sequence shown here is derived from an EMBL/GenBank/DDBJ whole genome shotgun (WGS) entry which is preliminary data.</text>
</comment>
<dbReference type="AlphaFoldDB" id="A0AAV1ZIQ4"/>
<evidence type="ECO:0000256" key="1">
    <source>
        <dbReference type="SAM" id="Phobius"/>
    </source>
</evidence>
<keyword evidence="1" id="KW-0812">Transmembrane</keyword>
<evidence type="ECO:0000313" key="2">
    <source>
        <dbReference type="EMBL" id="CAL1270941.1"/>
    </source>
</evidence>
<feature type="transmembrane region" description="Helical" evidence="1">
    <location>
        <begin position="12"/>
        <end position="37"/>
    </location>
</feature>
<organism evidence="2 3">
    <name type="scientific">Larinioides sclopetarius</name>
    <dbReference type="NCBI Taxonomy" id="280406"/>
    <lineage>
        <taxon>Eukaryota</taxon>
        <taxon>Metazoa</taxon>
        <taxon>Ecdysozoa</taxon>
        <taxon>Arthropoda</taxon>
        <taxon>Chelicerata</taxon>
        <taxon>Arachnida</taxon>
        <taxon>Araneae</taxon>
        <taxon>Araneomorphae</taxon>
        <taxon>Entelegynae</taxon>
        <taxon>Araneoidea</taxon>
        <taxon>Araneidae</taxon>
        <taxon>Larinioides</taxon>
    </lineage>
</organism>
<name>A0AAV1ZIQ4_9ARAC</name>
<feature type="non-terminal residue" evidence="2">
    <location>
        <position position="66"/>
    </location>
</feature>
<dbReference type="EMBL" id="CAXIEN010000051">
    <property type="protein sequence ID" value="CAL1270941.1"/>
    <property type="molecule type" value="Genomic_DNA"/>
</dbReference>
<reference evidence="2 3" key="1">
    <citation type="submission" date="2024-04" db="EMBL/GenBank/DDBJ databases">
        <authorList>
            <person name="Rising A."/>
            <person name="Reimegard J."/>
            <person name="Sonavane S."/>
            <person name="Akerstrom W."/>
            <person name="Nylinder S."/>
            <person name="Hedman E."/>
            <person name="Kallberg Y."/>
        </authorList>
    </citation>
    <scope>NUCLEOTIDE SEQUENCE [LARGE SCALE GENOMIC DNA]</scope>
</reference>